<evidence type="ECO:0000313" key="1">
    <source>
        <dbReference type="EMBL" id="KAI4347058.1"/>
    </source>
</evidence>
<organism evidence="1 2">
    <name type="scientific">Bauhinia variegata</name>
    <name type="common">Purple orchid tree</name>
    <name type="synonym">Phanera variegata</name>
    <dbReference type="NCBI Taxonomy" id="167791"/>
    <lineage>
        <taxon>Eukaryota</taxon>
        <taxon>Viridiplantae</taxon>
        <taxon>Streptophyta</taxon>
        <taxon>Embryophyta</taxon>
        <taxon>Tracheophyta</taxon>
        <taxon>Spermatophyta</taxon>
        <taxon>Magnoliopsida</taxon>
        <taxon>eudicotyledons</taxon>
        <taxon>Gunneridae</taxon>
        <taxon>Pentapetalae</taxon>
        <taxon>rosids</taxon>
        <taxon>fabids</taxon>
        <taxon>Fabales</taxon>
        <taxon>Fabaceae</taxon>
        <taxon>Cercidoideae</taxon>
        <taxon>Cercideae</taxon>
        <taxon>Bauhiniinae</taxon>
        <taxon>Bauhinia</taxon>
    </lineage>
</organism>
<proteinExistence type="predicted"/>
<dbReference type="Proteomes" id="UP000828941">
    <property type="component" value="Chromosome 4"/>
</dbReference>
<protein>
    <submittedName>
        <fullName evidence="1">Uncharacterized protein</fullName>
    </submittedName>
</protein>
<reference evidence="1 2" key="1">
    <citation type="journal article" date="2022" name="DNA Res.">
        <title>Chromosomal-level genome assembly of the orchid tree Bauhinia variegata (Leguminosae; Cercidoideae) supports the allotetraploid origin hypothesis of Bauhinia.</title>
        <authorList>
            <person name="Zhong Y."/>
            <person name="Chen Y."/>
            <person name="Zheng D."/>
            <person name="Pang J."/>
            <person name="Liu Y."/>
            <person name="Luo S."/>
            <person name="Meng S."/>
            <person name="Qian L."/>
            <person name="Wei D."/>
            <person name="Dai S."/>
            <person name="Zhou R."/>
        </authorList>
    </citation>
    <scope>NUCLEOTIDE SEQUENCE [LARGE SCALE GENOMIC DNA]</scope>
    <source>
        <strain evidence="1">BV-YZ2020</strain>
    </source>
</reference>
<keyword evidence="2" id="KW-1185">Reference proteome</keyword>
<comment type="caution">
    <text evidence="1">The sequence shown here is derived from an EMBL/GenBank/DDBJ whole genome shotgun (WGS) entry which is preliminary data.</text>
</comment>
<sequence>MVRRDFSATFYVDHLIKDLGLCVSENGYFLTWLGSCSTPPSLAQPWSRCSGQPISYALERLNNISIGSAQHCDEFTGLNYRLCIFLLLLFQQALFTDLNASDSLDQ</sequence>
<dbReference type="EMBL" id="CM039429">
    <property type="protein sequence ID" value="KAI4347058.1"/>
    <property type="molecule type" value="Genomic_DNA"/>
</dbReference>
<accession>A0ACB9PF16</accession>
<name>A0ACB9PF16_BAUVA</name>
<gene>
    <name evidence="1" type="ORF">L6164_007907</name>
</gene>
<evidence type="ECO:0000313" key="2">
    <source>
        <dbReference type="Proteomes" id="UP000828941"/>
    </source>
</evidence>